<keyword evidence="5 9" id="KW-0732">Signal</keyword>
<evidence type="ECO:0000256" key="7">
    <source>
        <dbReference type="ARBA" id="ARBA00023034"/>
    </source>
</evidence>
<feature type="transmembrane region" description="Helical" evidence="9">
    <location>
        <begin position="344"/>
        <end position="364"/>
    </location>
</feature>
<comment type="caution">
    <text evidence="10">The sequence shown here is derived from an EMBL/GenBank/DDBJ whole genome shotgun (WGS) entry which is preliminary data.</text>
</comment>
<evidence type="ECO:0000256" key="8">
    <source>
        <dbReference type="ARBA" id="ARBA00023136"/>
    </source>
</evidence>
<evidence type="ECO:0000256" key="6">
    <source>
        <dbReference type="ARBA" id="ARBA00022989"/>
    </source>
</evidence>
<feature type="chain" id="PRO_5029938041" description="Transmembrane 9 superfamily member" evidence="9">
    <location>
        <begin position="29"/>
        <end position="609"/>
    </location>
</feature>
<keyword evidence="4 9" id="KW-0812">Transmembrane</keyword>
<feature type="signal peptide" evidence="9">
    <location>
        <begin position="1"/>
        <end position="28"/>
    </location>
</feature>
<keyword evidence="11" id="KW-1185">Reference proteome</keyword>
<reference evidence="10 11" key="1">
    <citation type="submission" date="2020-02" db="EMBL/GenBank/DDBJ databases">
        <title>A chromosome-scale genome assembly of the black bullhead catfish (Ameiurus melas).</title>
        <authorList>
            <person name="Wen M."/>
            <person name="Zham M."/>
            <person name="Cabau C."/>
            <person name="Klopp C."/>
            <person name="Donnadieu C."/>
            <person name="Roques C."/>
            <person name="Bouchez O."/>
            <person name="Lampietro C."/>
            <person name="Jouanno E."/>
            <person name="Herpin A."/>
            <person name="Louis A."/>
            <person name="Berthelot C."/>
            <person name="Parey E."/>
            <person name="Roest-Crollius H."/>
            <person name="Braasch I."/>
            <person name="Postlethwait J."/>
            <person name="Robinson-Rechavi M."/>
            <person name="Echchiki A."/>
            <person name="Begum T."/>
            <person name="Montfort J."/>
            <person name="Schartl M."/>
            <person name="Bobe J."/>
            <person name="Guiguen Y."/>
        </authorList>
    </citation>
    <scope>NUCLEOTIDE SEQUENCE [LARGE SCALE GENOMIC DNA]</scope>
    <source>
        <strain evidence="10">M_S1</strain>
        <tissue evidence="10">Blood</tissue>
    </source>
</reference>
<dbReference type="Proteomes" id="UP000593565">
    <property type="component" value="Unassembled WGS sequence"/>
</dbReference>
<protein>
    <recommendedName>
        <fullName evidence="9">Transmembrane 9 superfamily member</fullName>
    </recommendedName>
</protein>
<keyword evidence="6 9" id="KW-1133">Transmembrane helix</keyword>
<feature type="transmembrane region" description="Helical" evidence="9">
    <location>
        <begin position="416"/>
        <end position="437"/>
    </location>
</feature>
<dbReference type="GO" id="GO:0005794">
    <property type="term" value="C:Golgi apparatus"/>
    <property type="evidence" value="ECO:0007669"/>
    <property type="project" value="UniProtKB-SubCell"/>
</dbReference>
<evidence type="ECO:0000256" key="5">
    <source>
        <dbReference type="ARBA" id="ARBA00022729"/>
    </source>
</evidence>
<proteinExistence type="inferred from homology"/>
<feature type="transmembrane region" description="Helical" evidence="9">
    <location>
        <begin position="467"/>
        <end position="490"/>
    </location>
</feature>
<dbReference type="InterPro" id="IPR004240">
    <property type="entry name" value="EMP70"/>
</dbReference>
<evidence type="ECO:0000256" key="1">
    <source>
        <dbReference type="ARBA" id="ARBA00004141"/>
    </source>
</evidence>
<dbReference type="PANTHER" id="PTHR10766:SF55">
    <property type="entry name" value="TRANSMEMBRANE 9 SUPERFAMILY MEMBER 4"/>
    <property type="match status" value="1"/>
</dbReference>
<feature type="transmembrane region" description="Helical" evidence="9">
    <location>
        <begin position="570"/>
        <end position="599"/>
    </location>
</feature>
<name>A0A7J6A662_AMEME</name>
<evidence type="ECO:0000256" key="3">
    <source>
        <dbReference type="ARBA" id="ARBA00005227"/>
    </source>
</evidence>
<dbReference type="EMBL" id="JAAGNN010000017">
    <property type="protein sequence ID" value="KAF4078266.1"/>
    <property type="molecule type" value="Genomic_DNA"/>
</dbReference>
<comment type="similarity">
    <text evidence="3 9">Belongs to the nonaspanin (TM9SF) (TC 9.A.2) family.</text>
</comment>
<organism evidence="10 11">
    <name type="scientific">Ameiurus melas</name>
    <name type="common">Black bullhead</name>
    <name type="synonym">Silurus melas</name>
    <dbReference type="NCBI Taxonomy" id="219545"/>
    <lineage>
        <taxon>Eukaryota</taxon>
        <taxon>Metazoa</taxon>
        <taxon>Chordata</taxon>
        <taxon>Craniata</taxon>
        <taxon>Vertebrata</taxon>
        <taxon>Euteleostomi</taxon>
        <taxon>Actinopterygii</taxon>
        <taxon>Neopterygii</taxon>
        <taxon>Teleostei</taxon>
        <taxon>Ostariophysi</taxon>
        <taxon>Siluriformes</taxon>
        <taxon>Ictaluridae</taxon>
        <taxon>Ameiurus</taxon>
    </lineage>
</organism>
<dbReference type="GO" id="GO:0072657">
    <property type="term" value="P:protein localization to membrane"/>
    <property type="evidence" value="ECO:0007669"/>
    <property type="project" value="TreeGrafter"/>
</dbReference>
<gene>
    <name evidence="10" type="ORF">AMELA_G00197360</name>
</gene>
<keyword evidence="8 9" id="KW-0472">Membrane</keyword>
<feature type="transmembrane region" description="Helical" evidence="9">
    <location>
        <begin position="497"/>
        <end position="522"/>
    </location>
</feature>
<dbReference type="GO" id="GO:0016020">
    <property type="term" value="C:membrane"/>
    <property type="evidence" value="ECO:0007669"/>
    <property type="project" value="UniProtKB-SubCell"/>
</dbReference>
<dbReference type="AlphaFoldDB" id="A0A7J6A662"/>
<evidence type="ECO:0000256" key="4">
    <source>
        <dbReference type="ARBA" id="ARBA00022692"/>
    </source>
</evidence>
<evidence type="ECO:0000313" key="10">
    <source>
        <dbReference type="EMBL" id="KAF4078266.1"/>
    </source>
</evidence>
<dbReference type="Pfam" id="PF02990">
    <property type="entry name" value="EMP70"/>
    <property type="match status" value="2"/>
</dbReference>
<feature type="transmembrane region" description="Helical" evidence="9">
    <location>
        <begin position="534"/>
        <end position="558"/>
    </location>
</feature>
<sequence>MTRVFKMAAAMESWVVLLLLSLLPLVQTFYVPGVAPIDFHQNDPVEIKAVKLTSSRTQLPYEYYSLPFCRPMSIVYKAENLGEVLRGDRIVNTPYQVQMNQDKKCELVCAKPGQPAKLSVAESKLIAERIQEEYYVHLIADNLPVATRLEFYPNREGGTDEEQKKDIVKDVQFEHGYRLGFTDSNKYYLHNHLSFILYYHKEKVEEEEEHNYRVVRFEVVPQSVKLEDLKAESNGACTLPEASGSAPQEIDPSKENSVLFTYSVHWEESQVKWASRWDTYLNMSDEDTMEESGWKNVHGDVFRPPRYPMILSSLLGSGIQLFCMILIVIFVAMLGMLSPSSRGALMTTACFLFMFMGVFGGYFAGRLYRTLKGHRWKKGAFCTATLYPAIVFGICFVLNCFIWGEHSSGAVPFTTMLALLCMWFGISMPLVYLGYYFGFRKQPYDNPVRTNQIPRQVPEQRWYMNKFVGILMAGILPFGAMFIELFFIFSAIWENQFYYLFGFLFLVFIILVVSCSQISIVMVYFQLCAEDYRWWWRTFIVSGGSAFYVLIYAVFYFVNKLDIVEFIPSLLYFGYTTLMVLSFWLLTGTIGFYAAYMFIRKIYAAVKID</sequence>
<dbReference type="PANTHER" id="PTHR10766">
    <property type="entry name" value="TRANSMEMBRANE 9 SUPERFAMILY PROTEIN"/>
    <property type="match status" value="1"/>
</dbReference>
<evidence type="ECO:0000256" key="2">
    <source>
        <dbReference type="ARBA" id="ARBA00004555"/>
    </source>
</evidence>
<keyword evidence="7" id="KW-0333">Golgi apparatus</keyword>
<feature type="transmembrane region" description="Helical" evidence="9">
    <location>
        <begin position="384"/>
        <end position="404"/>
    </location>
</feature>
<accession>A0A7J6A662</accession>
<evidence type="ECO:0000313" key="11">
    <source>
        <dbReference type="Proteomes" id="UP000593565"/>
    </source>
</evidence>
<feature type="transmembrane region" description="Helical" evidence="9">
    <location>
        <begin position="314"/>
        <end position="337"/>
    </location>
</feature>
<evidence type="ECO:0000256" key="9">
    <source>
        <dbReference type="RuleBase" id="RU363079"/>
    </source>
</evidence>
<comment type="subcellular location">
    <subcellularLocation>
        <location evidence="2">Golgi apparatus</location>
    </subcellularLocation>
    <subcellularLocation>
        <location evidence="1">Membrane</location>
        <topology evidence="1">Multi-pass membrane protein</topology>
    </subcellularLocation>
</comment>